<dbReference type="OrthoDB" id="9809485at2"/>
<dbReference type="SUPFAM" id="SSF52540">
    <property type="entry name" value="P-loop containing nucleoside triphosphate hydrolases"/>
    <property type="match status" value="1"/>
</dbReference>
<evidence type="ECO:0000259" key="2">
    <source>
        <dbReference type="Pfam" id="PF12647"/>
    </source>
</evidence>
<keyword evidence="4" id="KW-1185">Reference proteome</keyword>
<dbReference type="InterPro" id="IPR010914">
    <property type="entry name" value="RsgA_GTPase_dom"/>
</dbReference>
<dbReference type="InterPro" id="IPR027417">
    <property type="entry name" value="P-loop_NTPase"/>
</dbReference>
<evidence type="ECO:0000313" key="3">
    <source>
        <dbReference type="EMBL" id="KEZ90575.1"/>
    </source>
</evidence>
<dbReference type="Gene3D" id="1.10.40.50">
    <property type="entry name" value="Probable gtpase engc, domain 3"/>
    <property type="match status" value="1"/>
</dbReference>
<sequence length="410" mass="45272">MNKQVQILSEGEIITCLLPGSMISNKNTLIVGDQVEVGLAGKDQYKLIHILTRKTALYRGNRRSKEEKVLVAANAHCLLAIVTADYLLNQAGYLEAAIIAAKRAGIQAGVFISKWDMIGERAQALLEGKLALYQNTVDFVFKGSAREKQENLIKIVEGKTVVVVGDRSCGKTSLIRGSLNERLEKEDCCCTTPSTHTSTLQVGSRGTLWIDTPGFRDFALQQITEEERNAVFPEITQLIEGCYFRNCTHVHEDGCQVLEALRVKKLKRERYDAYQKMGDTKTVSGNVPKMDYRHSACAESFTCKVCGSLVVPEGAGSRHRNHCPKCLSSVHVDNDPGDRASLCQGIMEPVSVWVRKGGEWAIIHRCRMCGTLSSNRIAADDNPALLMSIAVKPLAMTPFPLNKLDEIFAQ</sequence>
<feature type="domain" description="EngC GTPase" evidence="1">
    <location>
        <begin position="50"/>
        <end position="220"/>
    </location>
</feature>
<proteinExistence type="predicted"/>
<dbReference type="PANTHER" id="PTHR32120">
    <property type="entry name" value="SMALL RIBOSOMAL SUBUNIT BIOGENESIS GTPASE RSGA"/>
    <property type="match status" value="1"/>
</dbReference>
<dbReference type="EMBL" id="JPME01000010">
    <property type="protein sequence ID" value="KEZ90575.1"/>
    <property type="molecule type" value="Genomic_DNA"/>
</dbReference>
<dbReference type="STRING" id="29354.IO98_07285"/>
<name>A0A084JNP1_9FIRM</name>
<dbReference type="Pfam" id="PF12647">
    <property type="entry name" value="RNHCP"/>
    <property type="match status" value="1"/>
</dbReference>
<dbReference type="Proteomes" id="UP000028525">
    <property type="component" value="Unassembled WGS sequence"/>
</dbReference>
<organism evidence="3 4">
    <name type="scientific">Lacrimispora celerecrescens</name>
    <dbReference type="NCBI Taxonomy" id="29354"/>
    <lineage>
        <taxon>Bacteria</taxon>
        <taxon>Bacillati</taxon>
        <taxon>Bacillota</taxon>
        <taxon>Clostridia</taxon>
        <taxon>Lachnospirales</taxon>
        <taxon>Lachnospiraceae</taxon>
        <taxon>Lacrimispora</taxon>
    </lineage>
</organism>
<dbReference type="InterPro" id="IPR004881">
    <property type="entry name" value="Ribosome_biogen_GTPase_RsgA"/>
</dbReference>
<evidence type="ECO:0000259" key="1">
    <source>
        <dbReference type="Pfam" id="PF03193"/>
    </source>
</evidence>
<dbReference type="GO" id="GO:0005525">
    <property type="term" value="F:GTP binding"/>
    <property type="evidence" value="ECO:0007669"/>
    <property type="project" value="InterPro"/>
</dbReference>
<gene>
    <name evidence="3" type="ORF">IO98_07285</name>
</gene>
<dbReference type="AlphaFoldDB" id="A0A084JNP1"/>
<protein>
    <submittedName>
        <fullName evidence="3">GTP-binding protein EngC</fullName>
    </submittedName>
</protein>
<reference evidence="3 4" key="1">
    <citation type="submission" date="2014-07" db="EMBL/GenBank/DDBJ databases">
        <title>Draft genome of Clostridium celerecrescens 152B isolated from sediments associated with methane hydrate from Krishna Godavari basin.</title>
        <authorList>
            <person name="Honkalas V.S."/>
            <person name="Dabir A.P."/>
            <person name="Arora P."/>
            <person name="Dhakephalkar P.K."/>
        </authorList>
    </citation>
    <scope>NUCLEOTIDE SEQUENCE [LARGE SCALE GENOMIC DNA]</scope>
    <source>
        <strain evidence="3 4">152B</strain>
    </source>
</reference>
<dbReference type="InterPro" id="IPR024439">
    <property type="entry name" value="RNHCP"/>
</dbReference>
<dbReference type="Gene3D" id="3.40.50.300">
    <property type="entry name" value="P-loop containing nucleotide triphosphate hydrolases"/>
    <property type="match status" value="1"/>
</dbReference>
<comment type="caution">
    <text evidence="3">The sequence shown here is derived from an EMBL/GenBank/DDBJ whole genome shotgun (WGS) entry which is preliminary data.</text>
</comment>
<accession>A0A084JNP1</accession>
<dbReference type="PANTHER" id="PTHR32120:SF11">
    <property type="entry name" value="SMALL RIBOSOMAL SUBUNIT BIOGENESIS GTPASE RSGA 1, MITOCHONDRIAL-RELATED"/>
    <property type="match status" value="1"/>
</dbReference>
<feature type="domain" description="RNHCP" evidence="2">
    <location>
        <begin position="299"/>
        <end position="387"/>
    </location>
</feature>
<evidence type="ECO:0000313" key="4">
    <source>
        <dbReference type="Proteomes" id="UP000028525"/>
    </source>
</evidence>
<dbReference type="GO" id="GO:0003924">
    <property type="term" value="F:GTPase activity"/>
    <property type="evidence" value="ECO:0007669"/>
    <property type="project" value="InterPro"/>
</dbReference>
<dbReference type="Pfam" id="PF03193">
    <property type="entry name" value="RsgA_GTPase"/>
    <property type="match status" value="1"/>
</dbReference>